<comment type="similarity">
    <text evidence="2 10">Belongs to the type IA topoisomerase family.</text>
</comment>
<dbReference type="KEGG" id="fwa:DCMF_06910"/>
<sequence length="684" mass="77257">MSKTLVIVESPTKAKSIGKFLGRNFSVKSSMGHIRDLPKSQLGVDVEQDFQPKYITIRGKGETLKELKESAKKADKVLLAADPDREGEAIAWHLSTYLELKDSENCRIEFNEITKPAIQAAVKKPRPIDMDRVNAQQARRVLDRLVGYKLSPLLWKKVKKGLSAGRVQSVAVRLICDRETEIEQFVPEEYWSLTGDFDTGTQALTAKLFKIGTEKASIPDQEAMDRILAGLKGLDYLVDSISKKDKKRNPSPPFTTSSLQQEAYRKLGFTARKTMQLAQQLYEGLDVGEEGAVGLITYIRTDSTRLSETAQQDARDLIKNKYGDRFVPETIRQYEAKGKIQNAHEAIRPTSVYRTPELVKAFLKPPQYKLYKLIWERFVASQMSGALLEVTTVDIHAGEYVFRASGTVIQFPGFMQVYIEGKDDDTKEDDDIIPQVTEGQTLQLEKLTPKQHFTQPLPRYSEATLVKTLEEKGIGRPSTYAPIIDTILARGYVVRQEKQFTPTELGKIVVDLLKEYFPKIIDVEFTAGMEQELDLVEEGSIAWKQVIGEFYHPFQKTLEYAEEQIGHIEIEDEESDEVCEKCGRKMVYKMGRFGKFLACPGFPECRNAKPILKEIGVKCPECGGEIIERKGKKGRTFFGCSNYPACQYVSWDKPTGEVCPQCGTLMVEKAGRNKEKTVVCPKCK</sequence>
<dbReference type="InterPro" id="IPR005733">
    <property type="entry name" value="TopoI_bac-type"/>
</dbReference>
<evidence type="ECO:0000313" key="13">
    <source>
        <dbReference type="EMBL" id="ATW24548.1"/>
    </source>
</evidence>
<feature type="domain" description="Topo IA-type catalytic" evidence="12">
    <location>
        <begin position="129"/>
        <end position="558"/>
    </location>
</feature>
<dbReference type="Pfam" id="PF01131">
    <property type="entry name" value="Topoisom_bac"/>
    <property type="match status" value="1"/>
</dbReference>
<dbReference type="Proteomes" id="UP000323521">
    <property type="component" value="Chromosome"/>
</dbReference>
<keyword evidence="8 10" id="KW-0238">DNA-binding</keyword>
<proteinExistence type="inferred from homology"/>
<keyword evidence="5" id="KW-0862">Zinc</keyword>
<feature type="site" description="Interaction with DNA" evidence="10">
    <location>
        <position position="148"/>
    </location>
</feature>
<comment type="subunit">
    <text evidence="10">Monomer.</text>
</comment>
<dbReference type="CDD" id="cd00186">
    <property type="entry name" value="TOP1Ac"/>
    <property type="match status" value="1"/>
</dbReference>
<gene>
    <name evidence="10" type="primary">topA</name>
    <name evidence="13" type="ORF">DCMF_06910</name>
</gene>
<evidence type="ECO:0000259" key="11">
    <source>
        <dbReference type="PROSITE" id="PS50880"/>
    </source>
</evidence>
<dbReference type="OrthoDB" id="9804262at2"/>
<keyword evidence="14" id="KW-1185">Reference proteome</keyword>
<comment type="catalytic activity">
    <reaction evidence="1 10">
        <text>ATP-independent breakage of single-stranded DNA, followed by passage and rejoining.</text>
        <dbReference type="EC" id="5.6.2.1"/>
    </reaction>
</comment>
<feature type="site" description="Interaction with DNA" evidence="10">
    <location>
        <position position="143"/>
    </location>
</feature>
<dbReference type="InterPro" id="IPR013826">
    <property type="entry name" value="Topo_IA_cen_sub3"/>
</dbReference>
<dbReference type="EMBL" id="CP017634">
    <property type="protein sequence ID" value="ATW24548.1"/>
    <property type="molecule type" value="Genomic_DNA"/>
</dbReference>
<protein>
    <recommendedName>
        <fullName evidence="10">DNA topoisomerase 1</fullName>
        <ecNumber evidence="10">5.6.2.1</ecNumber>
    </recommendedName>
    <alternativeName>
        <fullName evidence="10">DNA topoisomerase I</fullName>
    </alternativeName>
</protein>
<feature type="site" description="Interaction with DNA" evidence="10">
    <location>
        <position position="139"/>
    </location>
</feature>
<keyword evidence="7 10" id="KW-0799">Topoisomerase</keyword>
<evidence type="ECO:0000256" key="6">
    <source>
        <dbReference type="ARBA" id="ARBA00022842"/>
    </source>
</evidence>
<dbReference type="PROSITE" id="PS52039">
    <property type="entry name" value="TOPO_IA_2"/>
    <property type="match status" value="1"/>
</dbReference>
<dbReference type="SUPFAM" id="SSF57783">
    <property type="entry name" value="Zinc beta-ribbon"/>
    <property type="match status" value="2"/>
</dbReference>
<dbReference type="InterPro" id="IPR003601">
    <property type="entry name" value="Topo_IA_2"/>
</dbReference>
<dbReference type="Pfam" id="PF01751">
    <property type="entry name" value="Toprim"/>
    <property type="match status" value="1"/>
</dbReference>
<keyword evidence="4" id="KW-0863">Zinc-finger</keyword>
<feature type="site" description="Interaction with DNA" evidence="10">
    <location>
        <position position="140"/>
    </location>
</feature>
<feature type="region of interest" description="Interaction with DNA" evidence="10">
    <location>
        <begin position="163"/>
        <end position="168"/>
    </location>
</feature>
<evidence type="ECO:0000256" key="10">
    <source>
        <dbReference type="HAMAP-Rule" id="MF_00952"/>
    </source>
</evidence>
<name>A0A3G1KQ29_FORW1</name>
<dbReference type="AlphaFoldDB" id="A0A3G1KQ29"/>
<dbReference type="InterPro" id="IPR003602">
    <property type="entry name" value="Topo_IA_DNA-bd_dom"/>
</dbReference>
<evidence type="ECO:0000259" key="12">
    <source>
        <dbReference type="PROSITE" id="PS52039"/>
    </source>
</evidence>
<dbReference type="Pfam" id="PF01396">
    <property type="entry name" value="Zn_ribbon_Top1"/>
    <property type="match status" value="3"/>
</dbReference>
<keyword evidence="3" id="KW-0479">Metal-binding</keyword>
<dbReference type="PROSITE" id="PS50880">
    <property type="entry name" value="TOPRIM"/>
    <property type="match status" value="1"/>
</dbReference>
<dbReference type="SUPFAM" id="SSF56712">
    <property type="entry name" value="Prokaryotic type I DNA topoisomerase"/>
    <property type="match status" value="1"/>
</dbReference>
<feature type="site" description="Interaction with DNA" evidence="10">
    <location>
        <position position="300"/>
    </location>
</feature>
<dbReference type="Gene3D" id="2.70.20.10">
    <property type="entry name" value="Topoisomerase I, domain 3"/>
    <property type="match status" value="1"/>
</dbReference>
<dbReference type="EC" id="5.6.2.1" evidence="10"/>
<dbReference type="InterPro" id="IPR013497">
    <property type="entry name" value="Topo_IA_cen"/>
</dbReference>
<dbReference type="InterPro" id="IPR006171">
    <property type="entry name" value="TOPRIM_dom"/>
</dbReference>
<dbReference type="PROSITE" id="PS00396">
    <property type="entry name" value="TOPO_IA_1"/>
    <property type="match status" value="1"/>
</dbReference>
<dbReference type="PANTHER" id="PTHR42785:SF1">
    <property type="entry name" value="DNA TOPOISOMERASE"/>
    <property type="match status" value="1"/>
</dbReference>
<dbReference type="HAMAP" id="MF_00952">
    <property type="entry name" value="Topoisom_1_prok"/>
    <property type="match status" value="1"/>
</dbReference>
<evidence type="ECO:0000256" key="1">
    <source>
        <dbReference type="ARBA" id="ARBA00000213"/>
    </source>
</evidence>
<dbReference type="CDD" id="cd03363">
    <property type="entry name" value="TOPRIM_TopoIA_TopoI"/>
    <property type="match status" value="1"/>
</dbReference>
<dbReference type="InterPro" id="IPR023405">
    <property type="entry name" value="Topo_IA_core_domain"/>
</dbReference>
<dbReference type="GO" id="GO:0008270">
    <property type="term" value="F:zinc ion binding"/>
    <property type="evidence" value="ECO:0007669"/>
    <property type="project" value="UniProtKB-KW"/>
</dbReference>
<dbReference type="RefSeq" id="WP_148133746.1">
    <property type="nucleotide sequence ID" value="NZ_CP017634.1"/>
</dbReference>
<evidence type="ECO:0000313" key="14">
    <source>
        <dbReference type="Proteomes" id="UP000323521"/>
    </source>
</evidence>
<dbReference type="Gene3D" id="1.10.290.10">
    <property type="entry name" value="Topoisomerase I, domain 4"/>
    <property type="match status" value="1"/>
</dbReference>
<dbReference type="GO" id="GO:0003917">
    <property type="term" value="F:DNA topoisomerase type I (single strand cut, ATP-independent) activity"/>
    <property type="evidence" value="ECO:0007669"/>
    <property type="project" value="UniProtKB-UniRule"/>
</dbReference>
<dbReference type="GO" id="GO:0005694">
    <property type="term" value="C:chromosome"/>
    <property type="evidence" value="ECO:0007669"/>
    <property type="project" value="InterPro"/>
</dbReference>
<dbReference type="SMART" id="SM00436">
    <property type="entry name" value="TOP1Bc"/>
    <property type="match status" value="1"/>
</dbReference>
<keyword evidence="9 10" id="KW-0413">Isomerase</keyword>
<dbReference type="InterPro" id="IPR028612">
    <property type="entry name" value="Topoisom_1_IA"/>
</dbReference>
<dbReference type="InterPro" id="IPR000380">
    <property type="entry name" value="Topo_IA"/>
</dbReference>
<evidence type="ECO:0000256" key="3">
    <source>
        <dbReference type="ARBA" id="ARBA00022723"/>
    </source>
</evidence>
<dbReference type="Gene3D" id="1.10.460.10">
    <property type="entry name" value="Topoisomerase I, domain 2"/>
    <property type="match status" value="1"/>
</dbReference>
<dbReference type="InterPro" id="IPR013825">
    <property type="entry name" value="Topo_IA_cen_sub2"/>
</dbReference>
<dbReference type="PRINTS" id="PR00417">
    <property type="entry name" value="PRTPISMRASEI"/>
</dbReference>
<evidence type="ECO:0000256" key="7">
    <source>
        <dbReference type="ARBA" id="ARBA00023029"/>
    </source>
</evidence>
<dbReference type="GO" id="GO:0006265">
    <property type="term" value="P:DNA topological change"/>
    <property type="evidence" value="ECO:0007669"/>
    <property type="project" value="UniProtKB-UniRule"/>
</dbReference>
<feature type="active site" description="O-(5'-phospho-DNA)-tyrosine intermediate" evidence="10">
    <location>
        <position position="298"/>
    </location>
</feature>
<evidence type="ECO:0000256" key="2">
    <source>
        <dbReference type="ARBA" id="ARBA00009446"/>
    </source>
</evidence>
<accession>A0A3G1KQ29</accession>
<comment type="function">
    <text evidence="10">Releases the supercoiling and torsional tension of DNA, which is introduced during the DNA replication and transcription, by transiently cleaving and rejoining one strand of the DNA duplex. Introduces a single-strand break via transesterification at a target site in duplex DNA. The scissile phosphodiester is attacked by the catalytic tyrosine of the enzyme, resulting in the formation of a DNA-(5'-phosphotyrosyl)-enzyme intermediate and the expulsion of a 3'-OH DNA strand. The free DNA strand then undergoes passage around the unbroken strand, thus removing DNA supercoils. Finally, in the religation step, the DNA 3'-OH attacks the covalent intermediate to expel the active-site tyrosine and restore the DNA phosphodiester backbone.</text>
</comment>
<dbReference type="SMART" id="SM00437">
    <property type="entry name" value="TOP1Ac"/>
    <property type="match status" value="1"/>
</dbReference>
<dbReference type="NCBIfam" id="TIGR01051">
    <property type="entry name" value="topA_bact"/>
    <property type="match status" value="1"/>
</dbReference>
<dbReference type="InterPro" id="IPR013824">
    <property type="entry name" value="Topo_IA_cen_sub1"/>
</dbReference>
<dbReference type="Gene3D" id="3.30.65.10">
    <property type="entry name" value="Bacterial Topoisomerase I, domain 1"/>
    <property type="match status" value="2"/>
</dbReference>
<evidence type="ECO:0000256" key="9">
    <source>
        <dbReference type="ARBA" id="ARBA00023235"/>
    </source>
</evidence>
<feature type="site" description="Interaction with DNA" evidence="10">
    <location>
        <position position="155"/>
    </location>
</feature>
<feature type="domain" description="Toprim" evidence="11">
    <location>
        <begin position="3"/>
        <end position="113"/>
    </location>
</feature>
<dbReference type="SMART" id="SM00493">
    <property type="entry name" value="TOPRIM"/>
    <property type="match status" value="1"/>
</dbReference>
<dbReference type="InterPro" id="IPR013498">
    <property type="entry name" value="Topo_IA_Znf"/>
</dbReference>
<dbReference type="GO" id="GO:0003677">
    <property type="term" value="F:DNA binding"/>
    <property type="evidence" value="ECO:0007669"/>
    <property type="project" value="UniProtKB-KW"/>
</dbReference>
<dbReference type="Gene3D" id="3.40.50.140">
    <property type="match status" value="1"/>
</dbReference>
<evidence type="ECO:0000256" key="4">
    <source>
        <dbReference type="ARBA" id="ARBA00022771"/>
    </source>
</evidence>
<reference evidence="13 14" key="1">
    <citation type="submission" date="2016-10" db="EMBL/GenBank/DDBJ databases">
        <title>Complete Genome Sequence of Peptococcaceae strain DCMF.</title>
        <authorList>
            <person name="Edwards R.J."/>
            <person name="Holland S.I."/>
            <person name="Deshpande N.P."/>
            <person name="Wong Y.K."/>
            <person name="Ertan H."/>
            <person name="Manefield M."/>
            <person name="Russell T.L."/>
            <person name="Lee M.J."/>
        </authorList>
    </citation>
    <scope>NUCLEOTIDE SEQUENCE [LARGE SCALE GENOMIC DNA]</scope>
    <source>
        <strain evidence="13 14">DCMF</strain>
    </source>
</reference>
<evidence type="ECO:0000256" key="8">
    <source>
        <dbReference type="ARBA" id="ARBA00023125"/>
    </source>
</evidence>
<dbReference type="InterPro" id="IPR034149">
    <property type="entry name" value="TOPRIM_TopoI"/>
</dbReference>
<organism evidence="13 14">
    <name type="scientific">Formimonas warabiya</name>
    <dbReference type="NCBI Taxonomy" id="1761012"/>
    <lineage>
        <taxon>Bacteria</taxon>
        <taxon>Bacillati</taxon>
        <taxon>Bacillota</taxon>
        <taxon>Clostridia</taxon>
        <taxon>Eubacteriales</taxon>
        <taxon>Peptococcaceae</taxon>
        <taxon>Candidatus Formimonas</taxon>
    </lineage>
</organism>
<dbReference type="PANTHER" id="PTHR42785">
    <property type="entry name" value="DNA TOPOISOMERASE, TYPE IA, CORE"/>
    <property type="match status" value="1"/>
</dbReference>
<feature type="site" description="Interaction with DNA" evidence="10">
    <location>
        <position position="33"/>
    </location>
</feature>
<feature type="site" description="Interaction with DNA" evidence="10">
    <location>
        <position position="490"/>
    </location>
</feature>
<dbReference type="InterPro" id="IPR023406">
    <property type="entry name" value="Topo_IA_AS"/>
</dbReference>
<evidence type="ECO:0000256" key="5">
    <source>
        <dbReference type="ARBA" id="ARBA00022833"/>
    </source>
</evidence>
<keyword evidence="6" id="KW-0460">Magnesium</keyword>